<protein>
    <submittedName>
        <fullName evidence="4">Phosphorylase</fullName>
    </submittedName>
</protein>
<dbReference type="InterPro" id="IPR045759">
    <property type="entry name" value="Ap4A_phos1/2_N"/>
</dbReference>
<dbReference type="Pfam" id="PF19327">
    <property type="entry name" value="Ap4A_phos_N"/>
    <property type="match status" value="1"/>
</dbReference>
<evidence type="ECO:0000313" key="5">
    <source>
        <dbReference type="Proteomes" id="UP000241346"/>
    </source>
</evidence>
<dbReference type="PANTHER" id="PTHR38420">
    <property type="entry name" value="AP-4-A PHOSPHORYLASE II"/>
    <property type="match status" value="1"/>
</dbReference>
<sequence length="265" mass="29505">MSGQTETLWEKASQVSEQALADGSLMPIVTDAQVIEEQGIAFLGHVVTPNATKKFRATSTQGNPFLPYEESLYVADAGREHVCLLNKFPVLSPHLLICSKAFVPQQSCLSLCDFEGWLKGFDHPDVFGFYNNGPIAGASQIHRHMQLVRSPIPLEQVIASGQLPFEHRLLPLQALDAKELYANYLSMMASLALLPATEGENCSPYNLLLTQRWMLLFPRSANNIDGVYANGINYSGRFLVKHEEQLAWLKQYGVMKYLADCSRQA</sequence>
<dbReference type="PIRSF" id="PIRSF000846">
    <property type="entry name" value="ATP_adenylyltr"/>
    <property type="match status" value="1"/>
</dbReference>
<dbReference type="Gene3D" id="3.30.428.70">
    <property type="match status" value="1"/>
</dbReference>
<dbReference type="SUPFAM" id="SSF54197">
    <property type="entry name" value="HIT-like"/>
    <property type="match status" value="1"/>
</dbReference>
<feature type="domain" description="ATP adenylyltransferase C-terminal" evidence="2">
    <location>
        <begin position="162"/>
        <end position="262"/>
    </location>
</feature>
<feature type="domain" description="Ap4A phosphorylase 1/2 N-terminal" evidence="3">
    <location>
        <begin position="4"/>
        <end position="153"/>
    </location>
</feature>
<feature type="active site" description="Nucleophile" evidence="1">
    <location>
        <position position="144"/>
    </location>
</feature>
<dbReference type="InterPro" id="IPR036265">
    <property type="entry name" value="HIT-like_sf"/>
</dbReference>
<dbReference type="AlphaFoldDB" id="A0A2T3NHG9"/>
<dbReference type="InterPro" id="IPR043171">
    <property type="entry name" value="Ap4A_phos1/2-like"/>
</dbReference>
<dbReference type="EMBL" id="PYMB01000002">
    <property type="protein sequence ID" value="PSW14472.1"/>
    <property type="molecule type" value="Genomic_DNA"/>
</dbReference>
<dbReference type="InterPro" id="IPR009163">
    <property type="entry name" value="Ap4A_phos1/2"/>
</dbReference>
<dbReference type="RefSeq" id="WP_107297715.1">
    <property type="nucleotide sequence ID" value="NZ_PYMB01000002.1"/>
</dbReference>
<name>A0A2T3NHG9_9GAMM</name>
<dbReference type="GO" id="GO:0003877">
    <property type="term" value="F:ATP:ADP adenylyltransferase activity"/>
    <property type="evidence" value="ECO:0007669"/>
    <property type="project" value="InterPro"/>
</dbReference>
<evidence type="ECO:0000256" key="1">
    <source>
        <dbReference type="PIRSR" id="PIRSR000846-1"/>
    </source>
</evidence>
<dbReference type="PANTHER" id="PTHR38420:SF1">
    <property type="entry name" value="PUTATIVE (AFU_ORTHOLOGUE AFUA_5G14690)-RELATED"/>
    <property type="match status" value="1"/>
</dbReference>
<evidence type="ECO:0000313" key="4">
    <source>
        <dbReference type="EMBL" id="PSW14472.1"/>
    </source>
</evidence>
<dbReference type="OrthoDB" id="421767at2"/>
<evidence type="ECO:0000259" key="2">
    <source>
        <dbReference type="Pfam" id="PF09830"/>
    </source>
</evidence>
<dbReference type="Pfam" id="PF09830">
    <property type="entry name" value="ATP_transf"/>
    <property type="match status" value="1"/>
</dbReference>
<comment type="caution">
    <text evidence="4">The sequence shown here is derived from an EMBL/GenBank/DDBJ whole genome shotgun (WGS) entry which is preliminary data.</text>
</comment>
<reference evidence="4 5" key="1">
    <citation type="submission" date="2018-03" db="EMBL/GenBank/DDBJ databases">
        <title>Whole genome sequencing of Histamine producing bacteria.</title>
        <authorList>
            <person name="Butler K."/>
        </authorList>
    </citation>
    <scope>NUCLEOTIDE SEQUENCE [LARGE SCALE GENOMIC DNA]</scope>
    <source>
        <strain evidence="4 5">DSM 19138</strain>
    </source>
</reference>
<proteinExistence type="predicted"/>
<dbReference type="GO" id="GO:0009117">
    <property type="term" value="P:nucleotide metabolic process"/>
    <property type="evidence" value="ECO:0007669"/>
    <property type="project" value="InterPro"/>
</dbReference>
<accession>A0A2T3NHG9</accession>
<dbReference type="InterPro" id="IPR019200">
    <property type="entry name" value="ATP_adenylylTrfase_C"/>
</dbReference>
<dbReference type="GO" id="GO:0005524">
    <property type="term" value="F:ATP binding"/>
    <property type="evidence" value="ECO:0007669"/>
    <property type="project" value="InterPro"/>
</dbReference>
<dbReference type="Proteomes" id="UP000241346">
    <property type="component" value="Unassembled WGS sequence"/>
</dbReference>
<organism evidence="4 5">
    <name type="scientific">Photobacterium rosenbergii</name>
    <dbReference type="NCBI Taxonomy" id="294936"/>
    <lineage>
        <taxon>Bacteria</taxon>
        <taxon>Pseudomonadati</taxon>
        <taxon>Pseudomonadota</taxon>
        <taxon>Gammaproteobacteria</taxon>
        <taxon>Vibrionales</taxon>
        <taxon>Vibrionaceae</taxon>
        <taxon>Photobacterium</taxon>
    </lineage>
</organism>
<evidence type="ECO:0000259" key="3">
    <source>
        <dbReference type="Pfam" id="PF19327"/>
    </source>
</evidence>
<gene>
    <name evidence="4" type="ORF">C9J01_08545</name>
</gene>